<dbReference type="EMBL" id="CP076023">
    <property type="protein sequence ID" value="QWC15925.1"/>
    <property type="molecule type" value="Genomic_DNA"/>
</dbReference>
<name>A0ABX8GJ09_9CELL</name>
<protein>
    <recommendedName>
        <fullName evidence="3">Secreted protein</fullName>
    </recommendedName>
</protein>
<evidence type="ECO:0000313" key="2">
    <source>
        <dbReference type="Proteomes" id="UP000679335"/>
    </source>
</evidence>
<evidence type="ECO:0000313" key="1">
    <source>
        <dbReference type="EMBL" id="QWC15925.1"/>
    </source>
</evidence>
<dbReference type="RefSeq" id="WP_208196501.1">
    <property type="nucleotide sequence ID" value="NZ_CP076023.1"/>
</dbReference>
<evidence type="ECO:0008006" key="3">
    <source>
        <dbReference type="Google" id="ProtNLM"/>
    </source>
</evidence>
<dbReference type="Proteomes" id="UP000679335">
    <property type="component" value="Chromosome"/>
</dbReference>
<proteinExistence type="predicted"/>
<accession>A0ABX8GJ09</accession>
<organism evidence="1 2">
    <name type="scientific">Cellulomonas dongxiuzhuiae</name>
    <dbReference type="NCBI Taxonomy" id="2819979"/>
    <lineage>
        <taxon>Bacteria</taxon>
        <taxon>Bacillati</taxon>
        <taxon>Actinomycetota</taxon>
        <taxon>Actinomycetes</taxon>
        <taxon>Micrococcales</taxon>
        <taxon>Cellulomonadaceae</taxon>
        <taxon>Cellulomonas</taxon>
    </lineage>
</organism>
<sequence length="101" mass="11020">MEWWIVAVVAGVIGAVAAWASHKGWIYLGTKRAPGGGASGLGQLVEVFQPSYSYYQEEKERHHVVVDQSAPPTPDEVDVTRIVEAQDDEDGGVRESRGRGR</sequence>
<reference evidence="1 2" key="1">
    <citation type="submission" date="2021-05" db="EMBL/GenBank/DDBJ databases">
        <title>Novel species in genus Cellulomonas.</title>
        <authorList>
            <person name="Zhang G."/>
        </authorList>
    </citation>
    <scope>NUCLEOTIDE SEQUENCE [LARGE SCALE GENOMIC DNA]</scope>
    <source>
        <strain evidence="2">zg-ZUI157</strain>
    </source>
</reference>
<keyword evidence="2" id="KW-1185">Reference proteome</keyword>
<gene>
    <name evidence="1" type="ORF">KKR89_17000</name>
</gene>